<sequence length="159" mass="17558">MVFLMTIFFPLWRIFTVILITGTEGFDFVPSVAGNGFGRYEIGLLCLGMMQFHFGHPKMALEVLTEAVRVSQQQSNDTCLAYTLAAISNLLFENGISSTAGSSYSPFTSIGVSLSVQQQLFVLLRGSLKRTKSLKLKRLVASNHLAMAKFDLTVMKFST</sequence>
<keyword evidence="7" id="KW-0732">Signal</keyword>
<feature type="chain" id="PRO_5010346414" description="Anaphase-promoting complex subunit 5" evidence="7">
    <location>
        <begin position="26"/>
        <end position="159"/>
    </location>
</feature>
<evidence type="ECO:0000259" key="8">
    <source>
        <dbReference type="Pfam" id="PF12862"/>
    </source>
</evidence>
<accession>A0A1S3VXN5</accession>
<dbReference type="GO" id="GO:0051301">
    <property type="term" value="P:cell division"/>
    <property type="evidence" value="ECO:0007669"/>
    <property type="project" value="UniProtKB-KW"/>
</dbReference>
<evidence type="ECO:0000256" key="1">
    <source>
        <dbReference type="ARBA" id="ARBA00007450"/>
    </source>
</evidence>
<gene>
    <name evidence="10" type="primary">LOC106779524</name>
</gene>
<dbReference type="GeneID" id="106779524"/>
<dbReference type="RefSeq" id="XP_014523128.1">
    <property type="nucleotide sequence ID" value="XM_014667642.2"/>
</dbReference>
<evidence type="ECO:0000256" key="4">
    <source>
        <dbReference type="ARBA" id="ARBA00022776"/>
    </source>
</evidence>
<evidence type="ECO:0000256" key="6">
    <source>
        <dbReference type="ARBA" id="ARBA00023306"/>
    </source>
</evidence>
<name>A0A1S3VXN5_VIGRR</name>
<evidence type="ECO:0000256" key="2">
    <source>
        <dbReference type="ARBA" id="ARBA00016066"/>
    </source>
</evidence>
<dbReference type="Proteomes" id="UP000087766">
    <property type="component" value="Unplaced"/>
</dbReference>
<evidence type="ECO:0000256" key="3">
    <source>
        <dbReference type="ARBA" id="ARBA00022618"/>
    </source>
</evidence>
<dbReference type="OrthoDB" id="2504561at2759"/>
<comment type="similarity">
    <text evidence="1">Belongs to the APC5 family.</text>
</comment>
<dbReference type="KEGG" id="vra:106779524"/>
<organism evidence="9 10">
    <name type="scientific">Vigna radiata var. radiata</name>
    <name type="common">Mung bean</name>
    <name type="synonym">Phaseolus aureus</name>
    <dbReference type="NCBI Taxonomy" id="3916"/>
    <lineage>
        <taxon>Eukaryota</taxon>
        <taxon>Viridiplantae</taxon>
        <taxon>Streptophyta</taxon>
        <taxon>Embryophyta</taxon>
        <taxon>Tracheophyta</taxon>
        <taxon>Spermatophyta</taxon>
        <taxon>Magnoliopsida</taxon>
        <taxon>eudicotyledons</taxon>
        <taxon>Gunneridae</taxon>
        <taxon>Pentapetalae</taxon>
        <taxon>rosids</taxon>
        <taxon>fabids</taxon>
        <taxon>Fabales</taxon>
        <taxon>Fabaceae</taxon>
        <taxon>Papilionoideae</taxon>
        <taxon>50 kb inversion clade</taxon>
        <taxon>NPAAA clade</taxon>
        <taxon>indigoferoid/millettioid clade</taxon>
        <taxon>Phaseoleae</taxon>
        <taxon>Vigna</taxon>
    </lineage>
</organism>
<keyword evidence="3" id="KW-0132">Cell division</keyword>
<dbReference type="InterPro" id="IPR037679">
    <property type="entry name" value="Apc5"/>
</dbReference>
<feature type="signal peptide" evidence="7">
    <location>
        <begin position="1"/>
        <end position="25"/>
    </location>
</feature>
<feature type="domain" description="Anaphase-promoting complex subunit 5" evidence="8">
    <location>
        <begin position="26"/>
        <end position="91"/>
    </location>
</feature>
<keyword evidence="4" id="KW-0498">Mitosis</keyword>
<evidence type="ECO:0000313" key="9">
    <source>
        <dbReference type="Proteomes" id="UP000087766"/>
    </source>
</evidence>
<dbReference type="GO" id="GO:0045842">
    <property type="term" value="P:positive regulation of mitotic metaphase/anaphase transition"/>
    <property type="evidence" value="ECO:0007669"/>
    <property type="project" value="TreeGrafter"/>
</dbReference>
<reference evidence="10" key="1">
    <citation type="submission" date="2025-08" db="UniProtKB">
        <authorList>
            <consortium name="RefSeq"/>
        </authorList>
    </citation>
    <scope>IDENTIFICATION</scope>
    <source>
        <tissue evidence="10">Leaf</tissue>
    </source>
</reference>
<proteinExistence type="inferred from homology"/>
<evidence type="ECO:0000256" key="5">
    <source>
        <dbReference type="ARBA" id="ARBA00022786"/>
    </source>
</evidence>
<dbReference type="GO" id="GO:0070979">
    <property type="term" value="P:protein K11-linked ubiquitination"/>
    <property type="evidence" value="ECO:0007669"/>
    <property type="project" value="TreeGrafter"/>
</dbReference>
<dbReference type="GO" id="GO:0005680">
    <property type="term" value="C:anaphase-promoting complex"/>
    <property type="evidence" value="ECO:0007669"/>
    <property type="project" value="InterPro"/>
</dbReference>
<evidence type="ECO:0000313" key="10">
    <source>
        <dbReference type="RefSeq" id="XP_014523128.1"/>
    </source>
</evidence>
<dbReference type="InterPro" id="IPR026000">
    <property type="entry name" value="Apc5_dom"/>
</dbReference>
<evidence type="ECO:0000256" key="7">
    <source>
        <dbReference type="SAM" id="SignalP"/>
    </source>
</evidence>
<dbReference type="PANTHER" id="PTHR12830:SF9">
    <property type="entry name" value="ANAPHASE-PROMOTING COMPLEX SUBUNIT 5"/>
    <property type="match status" value="1"/>
</dbReference>
<dbReference type="GO" id="GO:0031145">
    <property type="term" value="P:anaphase-promoting complex-dependent catabolic process"/>
    <property type="evidence" value="ECO:0007669"/>
    <property type="project" value="TreeGrafter"/>
</dbReference>
<keyword evidence="9" id="KW-1185">Reference proteome</keyword>
<protein>
    <recommendedName>
        <fullName evidence="2">Anaphase-promoting complex subunit 5</fullName>
    </recommendedName>
</protein>
<keyword evidence="6" id="KW-0131">Cell cycle</keyword>
<dbReference type="PANTHER" id="PTHR12830">
    <property type="entry name" value="ANAPHASE-PROMOTING COMPLEX SUBUNIT 5"/>
    <property type="match status" value="1"/>
</dbReference>
<dbReference type="AlphaFoldDB" id="A0A1S3VXN5"/>
<keyword evidence="5" id="KW-0833">Ubl conjugation pathway</keyword>
<dbReference type="Pfam" id="PF12862">
    <property type="entry name" value="ANAPC5"/>
    <property type="match status" value="1"/>
</dbReference>
<dbReference type="STRING" id="3916.A0A1S3VXN5"/>